<protein>
    <submittedName>
        <fullName evidence="3">Transposase for insertion element ISMmy2 D</fullName>
    </submittedName>
</protein>
<dbReference type="Pfam" id="PF13276">
    <property type="entry name" value="HTH_21"/>
    <property type="match status" value="1"/>
</dbReference>
<dbReference type="eggNOG" id="COG2801">
    <property type="taxonomic scope" value="Bacteria"/>
</dbReference>
<dbReference type="RefSeq" id="WP_015287669.1">
    <property type="nucleotide sequence ID" value="NC_019949.1"/>
</dbReference>
<dbReference type="InterPro" id="IPR050900">
    <property type="entry name" value="Transposase_IS3/IS150/IS904"/>
</dbReference>
<dbReference type="KEGG" id="mcy:MCYN_0816"/>
<dbReference type="GeneID" id="74932460"/>
<dbReference type="SUPFAM" id="SSF53098">
    <property type="entry name" value="Ribonuclease H-like"/>
    <property type="match status" value="1"/>
</dbReference>
<evidence type="ECO:0000256" key="1">
    <source>
        <dbReference type="ARBA" id="ARBA00002286"/>
    </source>
</evidence>
<dbReference type="InterPro" id="IPR012337">
    <property type="entry name" value="RNaseH-like_sf"/>
</dbReference>
<dbReference type="Gene3D" id="3.30.420.10">
    <property type="entry name" value="Ribonuclease H-like superfamily/Ribonuclease H"/>
    <property type="match status" value="1"/>
</dbReference>
<dbReference type="InterPro" id="IPR025948">
    <property type="entry name" value="HTH-like_dom"/>
</dbReference>
<accession>L0RV47</accession>
<gene>
    <name evidence="3" type="primary">MCYN0816</name>
    <name evidence="3" type="ordered locus">MCYN_0816</name>
</gene>
<comment type="function">
    <text evidence="1">Involved in the transposition of the insertion sequence.</text>
</comment>
<organism evidence="3 4">
    <name type="scientific">Mycoplasmopsis cynos (strain C142)</name>
    <name type="common">Mycoplasma cynos</name>
    <dbReference type="NCBI Taxonomy" id="1246955"/>
    <lineage>
        <taxon>Bacteria</taxon>
        <taxon>Bacillati</taxon>
        <taxon>Mycoplasmatota</taxon>
        <taxon>Mycoplasmoidales</taxon>
        <taxon>Metamycoplasmataceae</taxon>
        <taxon>Mycoplasmopsis</taxon>
    </lineage>
</organism>
<dbReference type="AlphaFoldDB" id="L0RV47"/>
<sequence length="228" mass="27251">MKSWKLKKIEKQKYIKHEEVIHQGFVDNKMRYGRRRLSKYLFLTYNIKVNPRTLGNYMKRLNLFTFVRRKKRQKEHKNTNVKFADLVQRDYNSKNNTIYATDVTYIPAPKDINQNHIYLSAIIDHKTKFVTYEISLNNDTELVLNNIKNTKFKDNFILHSDHGSAYSSIDYINKIKSLNGKISMSRIGNSLDNREIEYFFSILKSEIFPDFSMKCRQMNFDELSYKIS</sequence>
<keyword evidence="4" id="KW-1185">Reference proteome</keyword>
<dbReference type="GO" id="GO:0003676">
    <property type="term" value="F:nucleic acid binding"/>
    <property type="evidence" value="ECO:0007669"/>
    <property type="project" value="InterPro"/>
</dbReference>
<dbReference type="PANTHER" id="PTHR46889:SF4">
    <property type="entry name" value="TRANSPOSASE INSO FOR INSERTION SEQUENCE ELEMENT IS911B-RELATED"/>
    <property type="match status" value="1"/>
</dbReference>
<dbReference type="Pfam" id="PF00665">
    <property type="entry name" value="rve"/>
    <property type="match status" value="1"/>
</dbReference>
<name>L0RV47_MYCC1</name>
<dbReference type="STRING" id="1246955.MCYN_0816"/>
<dbReference type="Proteomes" id="UP000010466">
    <property type="component" value="Chromosome"/>
</dbReference>
<dbReference type="InterPro" id="IPR036397">
    <property type="entry name" value="RNaseH_sf"/>
</dbReference>
<dbReference type="InterPro" id="IPR001584">
    <property type="entry name" value="Integrase_cat-core"/>
</dbReference>
<dbReference type="PATRIC" id="fig|1246955.3.peg.737"/>
<evidence type="ECO:0000313" key="3">
    <source>
        <dbReference type="EMBL" id="CCP24548.1"/>
    </source>
</evidence>
<proteinExistence type="predicted"/>
<reference evidence="4" key="1">
    <citation type="journal article" date="2013" name="Genome Announc.">
        <title>Complete genome sequence of Mycoplasma cynos strain C142.</title>
        <authorList>
            <person name="Walker C.A."/>
            <person name="Mannering S.A."/>
            <person name="Shields S."/>
            <person name="Blake D.P."/>
            <person name="Brownlie J."/>
        </authorList>
    </citation>
    <scope>NUCLEOTIDE SEQUENCE [LARGE SCALE GENOMIC DNA]</scope>
    <source>
        <strain evidence="4">C142</strain>
    </source>
</reference>
<dbReference type="PROSITE" id="PS50994">
    <property type="entry name" value="INTEGRASE"/>
    <property type="match status" value="1"/>
</dbReference>
<feature type="domain" description="Integrase catalytic" evidence="2">
    <location>
        <begin position="89"/>
        <end position="228"/>
    </location>
</feature>
<dbReference type="HOGENOM" id="CLU_027402_4_3_14"/>
<evidence type="ECO:0000259" key="2">
    <source>
        <dbReference type="PROSITE" id="PS50994"/>
    </source>
</evidence>
<dbReference type="GO" id="GO:0015074">
    <property type="term" value="P:DNA integration"/>
    <property type="evidence" value="ECO:0007669"/>
    <property type="project" value="InterPro"/>
</dbReference>
<dbReference type="EMBL" id="HF559394">
    <property type="protein sequence ID" value="CCP24548.1"/>
    <property type="molecule type" value="Genomic_DNA"/>
</dbReference>
<dbReference type="PANTHER" id="PTHR46889">
    <property type="entry name" value="TRANSPOSASE INSF FOR INSERTION SEQUENCE IS3B-RELATED"/>
    <property type="match status" value="1"/>
</dbReference>
<evidence type="ECO:0000313" key="4">
    <source>
        <dbReference type="Proteomes" id="UP000010466"/>
    </source>
</evidence>